<evidence type="ECO:0000259" key="9">
    <source>
        <dbReference type="PROSITE" id="PS50928"/>
    </source>
</evidence>
<comment type="caution">
    <text evidence="10">The sequence shown here is derived from an EMBL/GenBank/DDBJ whole genome shotgun (WGS) entry which is preliminary data.</text>
</comment>
<evidence type="ECO:0000256" key="6">
    <source>
        <dbReference type="ARBA" id="ARBA00022989"/>
    </source>
</evidence>
<evidence type="ECO:0000256" key="4">
    <source>
        <dbReference type="ARBA" id="ARBA00022519"/>
    </source>
</evidence>
<feature type="transmembrane region" description="Helical" evidence="8">
    <location>
        <begin position="61"/>
        <end position="83"/>
    </location>
</feature>
<gene>
    <name evidence="10" type="ORF">IAB69_05195</name>
</gene>
<feature type="transmembrane region" description="Helical" evidence="8">
    <location>
        <begin position="95"/>
        <end position="115"/>
    </location>
</feature>
<feature type="transmembrane region" description="Helical" evidence="8">
    <location>
        <begin position="523"/>
        <end position="546"/>
    </location>
</feature>
<dbReference type="GO" id="GO:0005886">
    <property type="term" value="C:plasma membrane"/>
    <property type="evidence" value="ECO:0007669"/>
    <property type="project" value="UniProtKB-SubCell"/>
</dbReference>
<evidence type="ECO:0000256" key="3">
    <source>
        <dbReference type="ARBA" id="ARBA00022475"/>
    </source>
</evidence>
<accession>A0A9D1MKN6</accession>
<comment type="subcellular location">
    <subcellularLocation>
        <location evidence="1">Cell inner membrane</location>
        <topology evidence="1">Multi-pass membrane protein</topology>
    </subcellularLocation>
    <subcellularLocation>
        <location evidence="8">Cell membrane</location>
        <topology evidence="8">Multi-pass membrane protein</topology>
    </subcellularLocation>
</comment>
<dbReference type="PANTHER" id="PTHR43357:SF4">
    <property type="entry name" value="INNER MEMBRANE ABC TRANSPORTER PERMEASE PROTEIN YDCV"/>
    <property type="match status" value="1"/>
</dbReference>
<dbReference type="AlphaFoldDB" id="A0A9D1MKN6"/>
<feature type="transmembrane region" description="Helical" evidence="8">
    <location>
        <begin position="243"/>
        <end position="263"/>
    </location>
</feature>
<dbReference type="PANTHER" id="PTHR43357">
    <property type="entry name" value="INNER MEMBRANE ABC TRANSPORTER PERMEASE PROTEIN YDCV"/>
    <property type="match status" value="1"/>
</dbReference>
<protein>
    <submittedName>
        <fullName evidence="10">Iron ABC transporter permease</fullName>
    </submittedName>
</protein>
<organism evidence="10 11">
    <name type="scientific">Candidatus Coproplasma excrementigallinarum</name>
    <dbReference type="NCBI Taxonomy" id="2840747"/>
    <lineage>
        <taxon>Bacteria</taxon>
        <taxon>Bacillati</taxon>
        <taxon>Bacillota</taxon>
        <taxon>Clostridia</taxon>
        <taxon>Eubacteriales</taxon>
        <taxon>Candidatus Coproplasma</taxon>
    </lineage>
</organism>
<feature type="transmembrane region" description="Helical" evidence="8">
    <location>
        <begin position="351"/>
        <end position="376"/>
    </location>
</feature>
<dbReference type="Proteomes" id="UP000824110">
    <property type="component" value="Unassembled WGS sequence"/>
</dbReference>
<feature type="domain" description="ABC transmembrane type-1" evidence="9">
    <location>
        <begin position="352"/>
        <end position="543"/>
    </location>
</feature>
<dbReference type="Pfam" id="PF00528">
    <property type="entry name" value="BPD_transp_1"/>
    <property type="match status" value="2"/>
</dbReference>
<evidence type="ECO:0000256" key="7">
    <source>
        <dbReference type="ARBA" id="ARBA00023136"/>
    </source>
</evidence>
<evidence type="ECO:0000313" key="11">
    <source>
        <dbReference type="Proteomes" id="UP000824110"/>
    </source>
</evidence>
<evidence type="ECO:0000256" key="5">
    <source>
        <dbReference type="ARBA" id="ARBA00022692"/>
    </source>
</evidence>
<feature type="transmembrane region" description="Helical" evidence="8">
    <location>
        <begin position="7"/>
        <end position="34"/>
    </location>
</feature>
<dbReference type="GO" id="GO:0055085">
    <property type="term" value="P:transmembrane transport"/>
    <property type="evidence" value="ECO:0007669"/>
    <property type="project" value="InterPro"/>
</dbReference>
<feature type="transmembrane region" description="Helical" evidence="8">
    <location>
        <begin position="187"/>
        <end position="205"/>
    </location>
</feature>
<reference evidence="10" key="1">
    <citation type="submission" date="2020-10" db="EMBL/GenBank/DDBJ databases">
        <authorList>
            <person name="Gilroy R."/>
        </authorList>
    </citation>
    <scope>NUCLEOTIDE SEQUENCE</scope>
    <source>
        <strain evidence="10">CHK195-12923</strain>
    </source>
</reference>
<feature type="transmembrane region" description="Helical" evidence="8">
    <location>
        <begin position="135"/>
        <end position="157"/>
    </location>
</feature>
<dbReference type="SUPFAM" id="SSF161098">
    <property type="entry name" value="MetI-like"/>
    <property type="match status" value="2"/>
</dbReference>
<evidence type="ECO:0000313" key="10">
    <source>
        <dbReference type="EMBL" id="HIU62021.1"/>
    </source>
</evidence>
<proteinExistence type="inferred from homology"/>
<feature type="domain" description="ABC transmembrane type-1" evidence="9">
    <location>
        <begin position="57"/>
        <end position="264"/>
    </location>
</feature>
<evidence type="ECO:0000256" key="2">
    <source>
        <dbReference type="ARBA" id="ARBA00022448"/>
    </source>
</evidence>
<reference evidence="10" key="2">
    <citation type="journal article" date="2021" name="PeerJ">
        <title>Extensive microbial diversity within the chicken gut microbiome revealed by metagenomics and culture.</title>
        <authorList>
            <person name="Gilroy R."/>
            <person name="Ravi A."/>
            <person name="Getino M."/>
            <person name="Pursley I."/>
            <person name="Horton D.L."/>
            <person name="Alikhan N.F."/>
            <person name="Baker D."/>
            <person name="Gharbi K."/>
            <person name="Hall N."/>
            <person name="Watson M."/>
            <person name="Adriaenssens E.M."/>
            <person name="Foster-Nyarko E."/>
            <person name="Jarju S."/>
            <person name="Secka A."/>
            <person name="Antonio M."/>
            <person name="Oren A."/>
            <person name="Chaudhuri R.R."/>
            <person name="La Ragione R."/>
            <person name="Hildebrand F."/>
            <person name="Pallen M.J."/>
        </authorList>
    </citation>
    <scope>NUCLEOTIDE SEQUENCE</scope>
    <source>
        <strain evidence="10">CHK195-12923</strain>
    </source>
</reference>
<feature type="transmembrane region" description="Helical" evidence="8">
    <location>
        <begin position="423"/>
        <end position="446"/>
    </location>
</feature>
<keyword evidence="2 8" id="KW-0813">Transport</keyword>
<keyword evidence="3" id="KW-1003">Cell membrane</keyword>
<name>A0A9D1MKN6_9FIRM</name>
<dbReference type="PROSITE" id="PS50928">
    <property type="entry name" value="ABC_TM1"/>
    <property type="match status" value="2"/>
</dbReference>
<keyword evidence="5 8" id="KW-0812">Transmembrane</keyword>
<sequence>MQKAAAIIVYVAVALALIVLIICPIVSIFARSIITDGKLDWSNLVQLFSDSEYFQTIGNSLLLGLSVTVLTTVIALPLAYIFSRTRFAKARWMDIVFMIPFMTPPYISAMGWTRFLGRNGFLQQMLPFITNSQDFLYSFWGLTLIMAFNAFPFMFTLMKNAMLNIPSSLDEAGAVCGGSFFYRMRRIFAPMLLGNYAIAAILVFIRTIGEYGTPAVIGLQMSPAFYVFATSIQKYTTVAPINFGMSAMLSVVLTILCFALWLIQNHLTEKKTYKVISGKGMRVSFKKMPVWGSVISVAYIVIVLLLAVGVPYFSVVATSLFKTVSGGLSAGNLTFDNYIELFKSGGRGVNAILVSLLLAVTSATIASVLGTVICTFSRRKKRLYKAPEAVGMLPEMLPAIVLVVGIMLFWNVLYKVIPLYNTLGIMIVAYVAIFLPYSIQYVTSAYTQFSNNLPLAGRIMGGSRVYVFRRITFPLLLKGIVTGWMMIFIISFRELVTATLLSPTNTLVVSTYIWRQFEQGHSQLAMCMAVICLIITVGALVVVKVLTERKKK</sequence>
<dbReference type="CDD" id="cd06261">
    <property type="entry name" value="TM_PBP2"/>
    <property type="match status" value="2"/>
</dbReference>
<dbReference type="InterPro" id="IPR000515">
    <property type="entry name" value="MetI-like"/>
</dbReference>
<keyword evidence="4" id="KW-0997">Cell inner membrane</keyword>
<feature type="transmembrane region" description="Helical" evidence="8">
    <location>
        <begin position="397"/>
        <end position="417"/>
    </location>
</feature>
<dbReference type="InterPro" id="IPR035906">
    <property type="entry name" value="MetI-like_sf"/>
</dbReference>
<keyword evidence="7 8" id="KW-0472">Membrane</keyword>
<dbReference type="Gene3D" id="1.10.3720.10">
    <property type="entry name" value="MetI-like"/>
    <property type="match status" value="2"/>
</dbReference>
<feature type="transmembrane region" description="Helical" evidence="8">
    <location>
        <begin position="467"/>
        <end position="492"/>
    </location>
</feature>
<feature type="transmembrane region" description="Helical" evidence="8">
    <location>
        <begin position="290"/>
        <end position="313"/>
    </location>
</feature>
<keyword evidence="6 8" id="KW-1133">Transmembrane helix</keyword>
<comment type="similarity">
    <text evidence="8">Belongs to the binding-protein-dependent transport system permease family.</text>
</comment>
<dbReference type="EMBL" id="DVNE01000052">
    <property type="protein sequence ID" value="HIU62021.1"/>
    <property type="molecule type" value="Genomic_DNA"/>
</dbReference>
<evidence type="ECO:0000256" key="8">
    <source>
        <dbReference type="RuleBase" id="RU363032"/>
    </source>
</evidence>
<evidence type="ECO:0000256" key="1">
    <source>
        <dbReference type="ARBA" id="ARBA00004429"/>
    </source>
</evidence>